<dbReference type="GO" id="GO:0016887">
    <property type="term" value="F:ATP hydrolysis activity"/>
    <property type="evidence" value="ECO:0007669"/>
    <property type="project" value="InterPro"/>
</dbReference>
<evidence type="ECO:0000256" key="7">
    <source>
        <dbReference type="ARBA" id="ARBA00023136"/>
    </source>
</evidence>
<protein>
    <submittedName>
        <fullName evidence="9">ABC transporter ATP-binding protein</fullName>
    </submittedName>
</protein>
<dbReference type="Proteomes" id="UP000321363">
    <property type="component" value="Unassembled WGS sequence"/>
</dbReference>
<evidence type="ECO:0000256" key="5">
    <source>
        <dbReference type="ARBA" id="ARBA00022741"/>
    </source>
</evidence>
<keyword evidence="3" id="KW-0813">Transport</keyword>
<evidence type="ECO:0000256" key="3">
    <source>
        <dbReference type="ARBA" id="ARBA00022448"/>
    </source>
</evidence>
<dbReference type="PROSITE" id="PS50893">
    <property type="entry name" value="ABC_TRANSPORTER_2"/>
    <property type="match status" value="1"/>
</dbReference>
<comment type="subcellular location">
    <subcellularLocation>
        <location evidence="1">Cell membrane</location>
        <topology evidence="1">Peripheral membrane protein</topology>
    </subcellularLocation>
</comment>
<dbReference type="RefSeq" id="WP_146946464.1">
    <property type="nucleotide sequence ID" value="NZ_VOQF01000002.1"/>
</dbReference>
<gene>
    <name evidence="9" type="ORF">FS935_04535</name>
</gene>
<dbReference type="Pfam" id="PF08352">
    <property type="entry name" value="oligo_HPY"/>
    <property type="match status" value="1"/>
</dbReference>
<dbReference type="GO" id="GO:0005524">
    <property type="term" value="F:ATP binding"/>
    <property type="evidence" value="ECO:0007669"/>
    <property type="project" value="UniProtKB-KW"/>
</dbReference>
<dbReference type="OrthoDB" id="9802264at2"/>
<evidence type="ECO:0000313" key="9">
    <source>
        <dbReference type="EMBL" id="TXC92422.1"/>
    </source>
</evidence>
<dbReference type="FunFam" id="3.40.50.300:FF:000016">
    <property type="entry name" value="Oligopeptide ABC transporter ATP-binding component"/>
    <property type="match status" value="1"/>
</dbReference>
<dbReference type="InterPro" id="IPR050388">
    <property type="entry name" value="ABC_Ni/Peptide_Import"/>
</dbReference>
<accession>A0A5C6W7I2</accession>
<organism evidence="9 10">
    <name type="scientific">Metabacillus litoralis</name>
    <dbReference type="NCBI Taxonomy" id="152268"/>
    <lineage>
        <taxon>Bacteria</taxon>
        <taxon>Bacillati</taxon>
        <taxon>Bacillota</taxon>
        <taxon>Bacilli</taxon>
        <taxon>Bacillales</taxon>
        <taxon>Bacillaceae</taxon>
        <taxon>Metabacillus</taxon>
    </lineage>
</organism>
<dbReference type="PANTHER" id="PTHR43297">
    <property type="entry name" value="OLIGOPEPTIDE TRANSPORT ATP-BINDING PROTEIN APPD"/>
    <property type="match status" value="1"/>
</dbReference>
<evidence type="ECO:0000256" key="6">
    <source>
        <dbReference type="ARBA" id="ARBA00022840"/>
    </source>
</evidence>
<dbReference type="SMART" id="SM00382">
    <property type="entry name" value="AAA"/>
    <property type="match status" value="1"/>
</dbReference>
<sequence length="332" mass="36843">MLQIKDLKVSFQSEKKLVPAVDGVSFDLREGEILGIVGESGSGKSVTSLSTMGLIPSPPGKMERGEILFDGKDLTKLNEKEMRKIRGNQISMIFQEPMTSLNPLFTIGNQLIEALKLHTKLSKKESKDRTVTLLKLVGIPRAEEIINEYPHQLSGGMRQRVMIAMAMACDPQVLIADEPTTALDVTIQAQILTLMKDLNEKMNTSIIFITHDLGVVAEICDRVLVMYSGQIVEQGDVHTILKDPKHPYTKGLLKSVPDIRGKKERLYSIPGNVPRPGSIEQGCRFAARCEEVFGPCYESTPDLYNMEKQGHHVRCFLHQVKEGADENVGVTS</sequence>
<proteinExistence type="inferred from homology"/>
<keyword evidence="7" id="KW-0472">Membrane</keyword>
<dbReference type="Gene3D" id="3.40.50.300">
    <property type="entry name" value="P-loop containing nucleotide triphosphate hydrolases"/>
    <property type="match status" value="1"/>
</dbReference>
<keyword evidence="10" id="KW-1185">Reference proteome</keyword>
<dbReference type="PANTHER" id="PTHR43297:SF2">
    <property type="entry name" value="DIPEPTIDE TRANSPORT ATP-BINDING PROTEIN DPPD"/>
    <property type="match status" value="1"/>
</dbReference>
<evidence type="ECO:0000259" key="8">
    <source>
        <dbReference type="PROSITE" id="PS50893"/>
    </source>
</evidence>
<dbReference type="InterPro" id="IPR027417">
    <property type="entry name" value="P-loop_NTPase"/>
</dbReference>
<dbReference type="CDD" id="cd03257">
    <property type="entry name" value="ABC_NikE_OppD_transporters"/>
    <property type="match status" value="1"/>
</dbReference>
<dbReference type="EMBL" id="VOQF01000002">
    <property type="protein sequence ID" value="TXC92422.1"/>
    <property type="molecule type" value="Genomic_DNA"/>
</dbReference>
<dbReference type="NCBIfam" id="TIGR01727">
    <property type="entry name" value="oligo_HPY"/>
    <property type="match status" value="1"/>
</dbReference>
<dbReference type="InterPro" id="IPR017871">
    <property type="entry name" value="ABC_transporter-like_CS"/>
</dbReference>
<comment type="caution">
    <text evidence="9">The sequence shown here is derived from an EMBL/GenBank/DDBJ whole genome shotgun (WGS) entry which is preliminary data.</text>
</comment>
<keyword evidence="4" id="KW-1003">Cell membrane</keyword>
<dbReference type="InterPro" id="IPR003593">
    <property type="entry name" value="AAA+_ATPase"/>
</dbReference>
<dbReference type="GO" id="GO:0005886">
    <property type="term" value="C:plasma membrane"/>
    <property type="evidence" value="ECO:0007669"/>
    <property type="project" value="UniProtKB-SubCell"/>
</dbReference>
<dbReference type="InterPro" id="IPR003439">
    <property type="entry name" value="ABC_transporter-like_ATP-bd"/>
</dbReference>
<evidence type="ECO:0000313" key="10">
    <source>
        <dbReference type="Proteomes" id="UP000321363"/>
    </source>
</evidence>
<dbReference type="SUPFAM" id="SSF52540">
    <property type="entry name" value="P-loop containing nucleoside triphosphate hydrolases"/>
    <property type="match status" value="1"/>
</dbReference>
<dbReference type="AlphaFoldDB" id="A0A5C6W7I2"/>
<keyword evidence="6 9" id="KW-0067">ATP-binding</keyword>
<name>A0A5C6W7I2_9BACI</name>
<feature type="domain" description="ABC transporter" evidence="8">
    <location>
        <begin position="2"/>
        <end position="253"/>
    </location>
</feature>
<dbReference type="InterPro" id="IPR013563">
    <property type="entry name" value="Oligopep_ABC_C"/>
</dbReference>
<reference evidence="9 10" key="1">
    <citation type="journal article" date="2005" name="Int. J. Syst. Evol. Microbiol.">
        <title>Bacillus litoralis sp. nov., isolated from a tidal flat of the Yellow Sea in Korea.</title>
        <authorList>
            <person name="Yoon J.H."/>
            <person name="Oh T.K."/>
        </authorList>
    </citation>
    <scope>NUCLEOTIDE SEQUENCE [LARGE SCALE GENOMIC DNA]</scope>
    <source>
        <strain evidence="9 10">SW-211</strain>
    </source>
</reference>
<keyword evidence="5" id="KW-0547">Nucleotide-binding</keyword>
<dbReference type="Pfam" id="PF00005">
    <property type="entry name" value="ABC_tran"/>
    <property type="match status" value="1"/>
</dbReference>
<evidence type="ECO:0000256" key="1">
    <source>
        <dbReference type="ARBA" id="ARBA00004202"/>
    </source>
</evidence>
<comment type="similarity">
    <text evidence="2">Belongs to the ABC transporter superfamily.</text>
</comment>
<dbReference type="GO" id="GO:0015833">
    <property type="term" value="P:peptide transport"/>
    <property type="evidence" value="ECO:0007669"/>
    <property type="project" value="InterPro"/>
</dbReference>
<dbReference type="PROSITE" id="PS00211">
    <property type="entry name" value="ABC_TRANSPORTER_1"/>
    <property type="match status" value="1"/>
</dbReference>
<evidence type="ECO:0000256" key="4">
    <source>
        <dbReference type="ARBA" id="ARBA00022475"/>
    </source>
</evidence>
<evidence type="ECO:0000256" key="2">
    <source>
        <dbReference type="ARBA" id="ARBA00005417"/>
    </source>
</evidence>